<dbReference type="Pfam" id="PF03061">
    <property type="entry name" value="4HBT"/>
    <property type="match status" value="1"/>
</dbReference>
<gene>
    <name evidence="3" type="ORF">C6Q15_15515</name>
</gene>
<feature type="domain" description="Thioesterase" evidence="2">
    <location>
        <begin position="54"/>
        <end position="122"/>
    </location>
</feature>
<evidence type="ECO:0000313" key="4">
    <source>
        <dbReference type="Proteomes" id="UP000238982"/>
    </source>
</evidence>
<keyword evidence="1" id="KW-1133">Transmembrane helix</keyword>
<evidence type="ECO:0000313" key="3">
    <source>
        <dbReference type="EMBL" id="PRF60336.1"/>
    </source>
</evidence>
<feature type="transmembrane region" description="Helical" evidence="1">
    <location>
        <begin position="20"/>
        <end position="39"/>
    </location>
</feature>
<dbReference type="GO" id="GO:0016790">
    <property type="term" value="F:thiolester hydrolase activity"/>
    <property type="evidence" value="ECO:0007669"/>
    <property type="project" value="UniProtKB-ARBA"/>
</dbReference>
<dbReference type="InterPro" id="IPR029069">
    <property type="entry name" value="HotDog_dom_sf"/>
</dbReference>
<comment type="caution">
    <text evidence="3">The sequence shown here is derived from an EMBL/GenBank/DDBJ whole genome shotgun (WGS) entry which is preliminary data.</text>
</comment>
<sequence>MDDFAVREMLNRLLPPWARLYGLVPVSVSSSGIALRLPYSSVLCHLDDAISNQVLATVADVAMIIAVSAAIGEIRPMAPVYMNTHYVRRVRSGSVFISAHVSRLFTRTGSGEVEMLDESGSVAVHATATYTMVAA</sequence>
<dbReference type="InterPro" id="IPR006683">
    <property type="entry name" value="Thioestr_dom"/>
</dbReference>
<dbReference type="RefSeq" id="WP_105795403.1">
    <property type="nucleotide sequence ID" value="NZ_JAGSWF010000026.1"/>
</dbReference>
<evidence type="ECO:0000259" key="2">
    <source>
        <dbReference type="Pfam" id="PF03061"/>
    </source>
</evidence>
<evidence type="ECO:0000256" key="1">
    <source>
        <dbReference type="SAM" id="Phobius"/>
    </source>
</evidence>
<dbReference type="SUPFAM" id="SSF54637">
    <property type="entry name" value="Thioesterase/thiol ester dehydrase-isomerase"/>
    <property type="match status" value="1"/>
</dbReference>
<reference evidence="3 4" key="1">
    <citation type="submission" date="2018-03" db="EMBL/GenBank/DDBJ databases">
        <authorList>
            <person name="Keele B.F."/>
        </authorList>
    </citation>
    <scope>NUCLEOTIDE SEQUENCE [LARGE SCALE GENOMIC DNA]</scope>
    <source>
        <strain evidence="3 4">AU19729</strain>
    </source>
</reference>
<dbReference type="Gene3D" id="3.10.129.10">
    <property type="entry name" value="Hotdog Thioesterase"/>
    <property type="match status" value="1"/>
</dbReference>
<protein>
    <submittedName>
        <fullName evidence="3">Phenylacetic acid degradation protein</fullName>
    </submittedName>
</protein>
<accession>A0A2S9MNJ2</accession>
<feature type="transmembrane region" description="Helical" evidence="1">
    <location>
        <begin position="54"/>
        <end position="72"/>
    </location>
</feature>
<keyword evidence="1" id="KW-0812">Transmembrane</keyword>
<organism evidence="3 4">
    <name type="scientific">Burkholderia multivorans</name>
    <dbReference type="NCBI Taxonomy" id="87883"/>
    <lineage>
        <taxon>Bacteria</taxon>
        <taxon>Pseudomonadati</taxon>
        <taxon>Pseudomonadota</taxon>
        <taxon>Betaproteobacteria</taxon>
        <taxon>Burkholderiales</taxon>
        <taxon>Burkholderiaceae</taxon>
        <taxon>Burkholderia</taxon>
        <taxon>Burkholderia cepacia complex</taxon>
    </lineage>
</organism>
<proteinExistence type="predicted"/>
<dbReference type="EMBL" id="PVGH01000060">
    <property type="protein sequence ID" value="PRF60336.1"/>
    <property type="molecule type" value="Genomic_DNA"/>
</dbReference>
<dbReference type="AlphaFoldDB" id="A0A2S9MNJ2"/>
<name>A0A2S9MNJ2_9BURK</name>
<dbReference type="Proteomes" id="UP000238982">
    <property type="component" value="Unassembled WGS sequence"/>
</dbReference>
<dbReference type="CDD" id="cd03443">
    <property type="entry name" value="PaaI_thioesterase"/>
    <property type="match status" value="1"/>
</dbReference>
<keyword evidence="1" id="KW-0472">Membrane</keyword>